<name>A0A452ZG47_AEGTS</name>
<proteinExistence type="predicted"/>
<organism evidence="1 2">
    <name type="scientific">Aegilops tauschii subsp. strangulata</name>
    <name type="common">Goatgrass</name>
    <dbReference type="NCBI Taxonomy" id="200361"/>
    <lineage>
        <taxon>Eukaryota</taxon>
        <taxon>Viridiplantae</taxon>
        <taxon>Streptophyta</taxon>
        <taxon>Embryophyta</taxon>
        <taxon>Tracheophyta</taxon>
        <taxon>Spermatophyta</taxon>
        <taxon>Magnoliopsida</taxon>
        <taxon>Liliopsida</taxon>
        <taxon>Poales</taxon>
        <taxon>Poaceae</taxon>
        <taxon>BOP clade</taxon>
        <taxon>Pooideae</taxon>
        <taxon>Triticodae</taxon>
        <taxon>Triticeae</taxon>
        <taxon>Triticinae</taxon>
        <taxon>Aegilops</taxon>
    </lineage>
</organism>
<dbReference type="AlphaFoldDB" id="A0A452ZG47"/>
<dbReference type="PANTHER" id="PTHR33116:SF87">
    <property type="entry name" value="OS01G0158850 PROTEIN"/>
    <property type="match status" value="1"/>
</dbReference>
<accession>A0A452ZG47</accession>
<dbReference type="PANTHER" id="PTHR33116">
    <property type="entry name" value="REVERSE TRANSCRIPTASE ZINC-BINDING DOMAIN-CONTAINING PROTEIN-RELATED-RELATED"/>
    <property type="match status" value="1"/>
</dbReference>
<evidence type="ECO:0008006" key="3">
    <source>
        <dbReference type="Google" id="ProtNLM"/>
    </source>
</evidence>
<reference evidence="2" key="2">
    <citation type="journal article" date="2017" name="Nat. Plants">
        <title>The Aegilops tauschii genome reveals multiple impacts of transposons.</title>
        <authorList>
            <person name="Zhao G."/>
            <person name="Zou C."/>
            <person name="Li K."/>
            <person name="Wang K."/>
            <person name="Li T."/>
            <person name="Gao L."/>
            <person name="Zhang X."/>
            <person name="Wang H."/>
            <person name="Yang Z."/>
            <person name="Liu X."/>
            <person name="Jiang W."/>
            <person name="Mao L."/>
            <person name="Kong X."/>
            <person name="Jiao Y."/>
            <person name="Jia J."/>
        </authorList>
    </citation>
    <scope>NUCLEOTIDE SEQUENCE [LARGE SCALE GENOMIC DNA]</scope>
    <source>
        <strain evidence="2">cv. AL8/78</strain>
    </source>
</reference>
<evidence type="ECO:0000313" key="1">
    <source>
        <dbReference type="EnsemblPlants" id="AET1Gv20757000.2"/>
    </source>
</evidence>
<dbReference type="Proteomes" id="UP000015105">
    <property type="component" value="Chromosome 1D"/>
</dbReference>
<dbReference type="STRING" id="200361.A0A452ZG47"/>
<reference evidence="2" key="1">
    <citation type="journal article" date="2014" name="Science">
        <title>Ancient hybridizations among the ancestral genomes of bread wheat.</title>
        <authorList>
            <consortium name="International Wheat Genome Sequencing Consortium,"/>
            <person name="Marcussen T."/>
            <person name="Sandve S.R."/>
            <person name="Heier L."/>
            <person name="Spannagl M."/>
            <person name="Pfeifer M."/>
            <person name="Jakobsen K.S."/>
            <person name="Wulff B.B."/>
            <person name="Steuernagel B."/>
            <person name="Mayer K.F."/>
            <person name="Olsen O.A."/>
        </authorList>
    </citation>
    <scope>NUCLEOTIDE SEQUENCE [LARGE SCALE GENOMIC DNA]</scope>
    <source>
        <strain evidence="2">cv. AL8/78</strain>
    </source>
</reference>
<reference evidence="1" key="3">
    <citation type="journal article" date="2017" name="Nature">
        <title>Genome sequence of the progenitor of the wheat D genome Aegilops tauschii.</title>
        <authorList>
            <person name="Luo M.C."/>
            <person name="Gu Y.Q."/>
            <person name="Puiu D."/>
            <person name="Wang H."/>
            <person name="Twardziok S.O."/>
            <person name="Deal K.R."/>
            <person name="Huo N."/>
            <person name="Zhu T."/>
            <person name="Wang L."/>
            <person name="Wang Y."/>
            <person name="McGuire P.E."/>
            <person name="Liu S."/>
            <person name="Long H."/>
            <person name="Ramasamy R.K."/>
            <person name="Rodriguez J.C."/>
            <person name="Van S.L."/>
            <person name="Yuan L."/>
            <person name="Wang Z."/>
            <person name="Xia Z."/>
            <person name="Xiao L."/>
            <person name="Anderson O.D."/>
            <person name="Ouyang S."/>
            <person name="Liang Y."/>
            <person name="Zimin A.V."/>
            <person name="Pertea G."/>
            <person name="Qi P."/>
            <person name="Bennetzen J.L."/>
            <person name="Dai X."/>
            <person name="Dawson M.W."/>
            <person name="Muller H.G."/>
            <person name="Kugler K."/>
            <person name="Rivarola-Duarte L."/>
            <person name="Spannagl M."/>
            <person name="Mayer K.F.X."/>
            <person name="Lu F.H."/>
            <person name="Bevan M.W."/>
            <person name="Leroy P."/>
            <person name="Li P."/>
            <person name="You F.M."/>
            <person name="Sun Q."/>
            <person name="Liu Z."/>
            <person name="Lyons E."/>
            <person name="Wicker T."/>
            <person name="Salzberg S.L."/>
            <person name="Devos K.M."/>
            <person name="Dvorak J."/>
        </authorList>
    </citation>
    <scope>NUCLEOTIDE SEQUENCE [LARGE SCALE GENOMIC DNA]</scope>
    <source>
        <strain evidence="1">cv. AL8/78</strain>
    </source>
</reference>
<keyword evidence="2" id="KW-1185">Reference proteome</keyword>
<dbReference type="EnsemblPlants" id="AET1Gv20757000.2">
    <property type="protein sequence ID" value="AET1Gv20757000.2"/>
    <property type="gene ID" value="AET1Gv20757000"/>
</dbReference>
<reference evidence="1" key="5">
    <citation type="journal article" date="2021" name="G3 (Bethesda)">
        <title>Aegilops tauschii genome assembly Aet v5.0 features greater sequence contiguity and improved annotation.</title>
        <authorList>
            <person name="Wang L."/>
            <person name="Zhu T."/>
            <person name="Rodriguez J.C."/>
            <person name="Deal K.R."/>
            <person name="Dubcovsky J."/>
            <person name="McGuire P.E."/>
            <person name="Lux T."/>
            <person name="Spannagl M."/>
            <person name="Mayer K.F.X."/>
            <person name="Baldrich P."/>
            <person name="Meyers B.C."/>
            <person name="Huo N."/>
            <person name="Gu Y.Q."/>
            <person name="Zhou H."/>
            <person name="Devos K.M."/>
            <person name="Bennetzen J.L."/>
            <person name="Unver T."/>
            <person name="Budak H."/>
            <person name="Gulick P.J."/>
            <person name="Galiba G."/>
            <person name="Kalapos B."/>
            <person name="Nelson D.R."/>
            <person name="Li P."/>
            <person name="You F.M."/>
            <person name="Luo M.C."/>
            <person name="Dvorak J."/>
        </authorList>
    </citation>
    <scope>NUCLEOTIDE SEQUENCE [LARGE SCALE GENOMIC DNA]</scope>
    <source>
        <strain evidence="1">cv. AL8/78</strain>
    </source>
</reference>
<dbReference type="Gramene" id="AET1Gv20757000.2">
    <property type="protein sequence ID" value="AET1Gv20757000.2"/>
    <property type="gene ID" value="AET1Gv20757000"/>
</dbReference>
<protein>
    <recommendedName>
        <fullName evidence="3">Reverse transcriptase zinc-binding domain-containing protein</fullName>
    </recommendedName>
</protein>
<reference evidence="1" key="4">
    <citation type="submission" date="2019-03" db="UniProtKB">
        <authorList>
            <consortium name="EnsemblPlants"/>
        </authorList>
    </citation>
    <scope>IDENTIFICATION</scope>
</reference>
<sequence>LISLLMYIMRFYSLHESLHQEIAKYLSRFFWAEENNKQKYHMVKWSEICKPKDHGGLGVISSKRMNITLLAKWLWRIDRCRWAEVRYYPRKVSARTTPCLCPLGWGSQFWQSIIQLLPVLRIGTSIAVGSGSNTLFWLDRWSGTRPFAERLYALFSICSHP</sequence>
<evidence type="ECO:0000313" key="2">
    <source>
        <dbReference type="Proteomes" id="UP000015105"/>
    </source>
</evidence>